<gene>
    <name evidence="1" type="ORF">PXEA_LOCUS27243</name>
</gene>
<reference evidence="1" key="1">
    <citation type="submission" date="2018-11" db="EMBL/GenBank/DDBJ databases">
        <authorList>
            <consortium name="Pathogen Informatics"/>
        </authorList>
    </citation>
    <scope>NUCLEOTIDE SEQUENCE</scope>
</reference>
<name>A0A448XD64_9PLAT</name>
<accession>A0A448XD64</accession>
<dbReference type="Proteomes" id="UP000784294">
    <property type="component" value="Unassembled WGS sequence"/>
</dbReference>
<keyword evidence="2" id="KW-1185">Reference proteome</keyword>
<proteinExistence type="predicted"/>
<evidence type="ECO:0000313" key="2">
    <source>
        <dbReference type="Proteomes" id="UP000784294"/>
    </source>
</evidence>
<sequence>MAMLTDNADYDASKNLGMYHVHGPTLEIIMYTRCAPLGPSTNLA</sequence>
<comment type="caution">
    <text evidence="1">The sequence shown here is derived from an EMBL/GenBank/DDBJ whole genome shotgun (WGS) entry which is preliminary data.</text>
</comment>
<evidence type="ECO:0000313" key="1">
    <source>
        <dbReference type="EMBL" id="VEL33803.1"/>
    </source>
</evidence>
<protein>
    <submittedName>
        <fullName evidence="1">Uncharacterized protein</fullName>
    </submittedName>
</protein>
<organism evidence="1 2">
    <name type="scientific">Protopolystoma xenopodis</name>
    <dbReference type="NCBI Taxonomy" id="117903"/>
    <lineage>
        <taxon>Eukaryota</taxon>
        <taxon>Metazoa</taxon>
        <taxon>Spiralia</taxon>
        <taxon>Lophotrochozoa</taxon>
        <taxon>Platyhelminthes</taxon>
        <taxon>Monogenea</taxon>
        <taxon>Polyopisthocotylea</taxon>
        <taxon>Polystomatidea</taxon>
        <taxon>Polystomatidae</taxon>
        <taxon>Protopolystoma</taxon>
    </lineage>
</organism>
<dbReference type="AlphaFoldDB" id="A0A448XD64"/>
<dbReference type="EMBL" id="CAAALY010246428">
    <property type="protein sequence ID" value="VEL33803.1"/>
    <property type="molecule type" value="Genomic_DNA"/>
</dbReference>